<keyword evidence="4" id="KW-0469">Meiosis</keyword>
<evidence type="ECO:0000259" key="8">
    <source>
        <dbReference type="Pfam" id="PF26063"/>
    </source>
</evidence>
<feature type="domain" description="MCM AAA-lid" evidence="7">
    <location>
        <begin position="546"/>
        <end position="623"/>
    </location>
</feature>
<dbReference type="Gene3D" id="3.40.50.300">
    <property type="entry name" value="P-loop containing nucleotide triphosphate hydrolases"/>
    <property type="match status" value="1"/>
</dbReference>
<organism evidence="9 10">
    <name type="scientific">Acipenser oxyrinchus oxyrinchus</name>
    <dbReference type="NCBI Taxonomy" id="40147"/>
    <lineage>
        <taxon>Eukaryota</taxon>
        <taxon>Metazoa</taxon>
        <taxon>Chordata</taxon>
        <taxon>Craniata</taxon>
        <taxon>Vertebrata</taxon>
        <taxon>Euteleostomi</taxon>
        <taxon>Actinopterygii</taxon>
        <taxon>Chondrostei</taxon>
        <taxon>Acipenseriformes</taxon>
        <taxon>Acipenseridae</taxon>
        <taxon>Acipenser</taxon>
    </lineage>
</organism>
<keyword evidence="10" id="KW-1185">Reference proteome</keyword>
<evidence type="ECO:0000256" key="6">
    <source>
        <dbReference type="ARBA" id="ARBA00067689"/>
    </source>
</evidence>
<evidence type="ECO:0000256" key="3">
    <source>
        <dbReference type="ARBA" id="ARBA00023204"/>
    </source>
</evidence>
<reference evidence="9" key="1">
    <citation type="submission" date="2022-02" db="EMBL/GenBank/DDBJ databases">
        <title>Atlantic sturgeon de novo genome assembly.</title>
        <authorList>
            <person name="Stock M."/>
            <person name="Klopp C."/>
            <person name="Guiguen Y."/>
            <person name="Cabau C."/>
            <person name="Parinello H."/>
            <person name="Santidrian Yebra-Pimentel E."/>
            <person name="Kuhl H."/>
            <person name="Dirks R.P."/>
            <person name="Guessner J."/>
            <person name="Wuertz S."/>
            <person name="Du K."/>
            <person name="Schartl M."/>
        </authorList>
    </citation>
    <scope>NUCLEOTIDE SEQUENCE</scope>
    <source>
        <strain evidence="9">STURGEONOMICS-FGT-2020</strain>
        <tissue evidence="9">Whole blood</tissue>
    </source>
</reference>
<dbReference type="GO" id="GO:0003677">
    <property type="term" value="F:DNA binding"/>
    <property type="evidence" value="ECO:0007669"/>
    <property type="project" value="InterPro"/>
</dbReference>
<comment type="function">
    <text evidence="5">Plays an important role in meiotic recombination and associated DNA double-strand break repair.</text>
</comment>
<dbReference type="Pfam" id="PF17855">
    <property type="entry name" value="MCM_lid"/>
    <property type="match status" value="1"/>
</dbReference>
<evidence type="ECO:0000256" key="1">
    <source>
        <dbReference type="ARBA" id="ARBA00022553"/>
    </source>
</evidence>
<keyword evidence="2" id="KW-0227">DNA damage</keyword>
<dbReference type="InterPro" id="IPR027417">
    <property type="entry name" value="P-loop_NTPase"/>
</dbReference>
<feature type="domain" description="MCMDC2 N-terminal" evidence="8">
    <location>
        <begin position="8"/>
        <end position="107"/>
    </location>
</feature>
<name>A0AAD8LS86_ACIOX</name>
<gene>
    <name evidence="9" type="primary">Mcmdc2</name>
    <name evidence="9" type="ORF">AOXY_G5411</name>
</gene>
<keyword evidence="1" id="KW-0597">Phosphoprotein</keyword>
<dbReference type="Pfam" id="PF26063">
    <property type="entry name" value="MCMDC2_N"/>
    <property type="match status" value="1"/>
</dbReference>
<comment type="caution">
    <text evidence="9">The sequence shown here is derived from an EMBL/GenBank/DDBJ whole genome shotgun (WGS) entry which is preliminary data.</text>
</comment>
<protein>
    <recommendedName>
        <fullName evidence="6">Minichromosome maintenance domain-containing protein 2</fullName>
    </recommendedName>
</protein>
<dbReference type="EMBL" id="JAGXEW010000004">
    <property type="protein sequence ID" value="KAK1172753.1"/>
    <property type="molecule type" value="Genomic_DNA"/>
</dbReference>
<proteinExistence type="predicted"/>
<evidence type="ECO:0000313" key="9">
    <source>
        <dbReference type="EMBL" id="KAK1172753.1"/>
    </source>
</evidence>
<evidence type="ECO:0000313" key="10">
    <source>
        <dbReference type="Proteomes" id="UP001230051"/>
    </source>
</evidence>
<dbReference type="GO" id="GO:0005524">
    <property type="term" value="F:ATP binding"/>
    <property type="evidence" value="ECO:0007669"/>
    <property type="project" value="InterPro"/>
</dbReference>
<dbReference type="FunFam" id="3.40.50.300:FF:001155">
    <property type="entry name" value="minichromosome maintenance domain-containing protein 2"/>
    <property type="match status" value="1"/>
</dbReference>
<dbReference type="AlphaFoldDB" id="A0AAD8LS86"/>
<dbReference type="Proteomes" id="UP001230051">
    <property type="component" value="Unassembled WGS sequence"/>
</dbReference>
<dbReference type="GO" id="GO:0005634">
    <property type="term" value="C:nucleus"/>
    <property type="evidence" value="ECO:0007669"/>
    <property type="project" value="TreeGrafter"/>
</dbReference>
<dbReference type="InterPro" id="IPR041562">
    <property type="entry name" value="MCM_lid"/>
</dbReference>
<dbReference type="InterPro" id="IPR058769">
    <property type="entry name" value="MCMDC2_N"/>
</dbReference>
<evidence type="ECO:0000256" key="4">
    <source>
        <dbReference type="ARBA" id="ARBA00023254"/>
    </source>
</evidence>
<evidence type="ECO:0000256" key="5">
    <source>
        <dbReference type="ARBA" id="ARBA00059210"/>
    </source>
</evidence>
<keyword evidence="3" id="KW-0234">DNA repair</keyword>
<sequence length="683" mass="75518">MADFILEMKEAILTYLDRSGGLQKFVEDCKEYNDSNQCLGFYRFSIAVNPSDLTEIDARLGNCVLHDPQKATCLFQSVCFISIKTLSLIEKIHTQAQVNVVLKLTHLPPLPDYYLNLCDFPHGYDPKRYFVMEGLVMAMTPVTKYTQGARFLCTEDTCPYSSGFQYIRVHVPGATESATVRNDFTCTLCGSSLKEDVKFRVLGDKQLVEMIHTRAVDALRADLTSSFRYQSTTVFLRDELCHQMKMGGLYRIIGIPAYVHQWPKVALSVEANNIQPWIPKCPAFISDNFQSLLSVTACSPWRFSAILANIFGSHVVPPGMYNTLKLCLLLSLVQTCGDEGEPGNFLDLLALTNDTLIVDRLLMYSLGIVARGTRHLASGEIFATVSKDEHGTGTANIQAGSALLATGGICFVGDLSSYKKDKLDLLHSVLETRTAIVFIPGKKYGEDVDQQLSFPIKCNFWAVADTCAPSKRSLKSDGAVLGSVDIGSFPSKMSNAFGLLIHCREAACDYPALALTHHTLQEAMNPGEPLYPASMQFTTQDYEALIALARSLQIELSPEAESLIHGYYMASRRVRTDPVHGSKLSAASVKLLMSLAEAHAKLNLRSRVLEEDAVIAVLLCENSITLKHGGSALVLSPNAVFPCDLHDHESLHRRDVNLMQLHQQILQFILTYAPEATAYITEE</sequence>
<dbReference type="PANTHER" id="PTHR11630">
    <property type="entry name" value="DNA REPLICATION LICENSING FACTOR MCM FAMILY MEMBER"/>
    <property type="match status" value="1"/>
</dbReference>
<evidence type="ECO:0000259" key="7">
    <source>
        <dbReference type="Pfam" id="PF17855"/>
    </source>
</evidence>
<dbReference type="PANTHER" id="PTHR11630:SF75">
    <property type="entry name" value="MINICHROMOSOME MAINTENANCE DOMAIN-CONTAINING PROTEIN 2"/>
    <property type="match status" value="1"/>
</dbReference>
<dbReference type="GO" id="GO:0017116">
    <property type="term" value="F:single-stranded DNA helicase activity"/>
    <property type="evidence" value="ECO:0007669"/>
    <property type="project" value="TreeGrafter"/>
</dbReference>
<dbReference type="GO" id="GO:0000727">
    <property type="term" value="P:double-strand break repair via break-induced replication"/>
    <property type="evidence" value="ECO:0007669"/>
    <property type="project" value="TreeGrafter"/>
</dbReference>
<dbReference type="InterPro" id="IPR031327">
    <property type="entry name" value="MCM"/>
</dbReference>
<dbReference type="GO" id="GO:0051321">
    <property type="term" value="P:meiotic cell cycle"/>
    <property type="evidence" value="ECO:0007669"/>
    <property type="project" value="UniProtKB-KW"/>
</dbReference>
<evidence type="ECO:0000256" key="2">
    <source>
        <dbReference type="ARBA" id="ARBA00022763"/>
    </source>
</evidence>
<accession>A0AAD8LS86</accession>